<dbReference type="SUPFAM" id="SSF53098">
    <property type="entry name" value="Ribonuclease H-like"/>
    <property type="match status" value="1"/>
</dbReference>
<evidence type="ECO:0000313" key="9">
    <source>
        <dbReference type="Proteomes" id="UP000028073"/>
    </source>
</evidence>
<dbReference type="SMART" id="SM00474">
    <property type="entry name" value="35EXOc"/>
    <property type="match status" value="1"/>
</dbReference>
<protein>
    <recommendedName>
        <fullName evidence="6">Ribonuclease D</fullName>
        <shortName evidence="6">RNase D</shortName>
        <ecNumber evidence="6">3.1.13.5</ecNumber>
    </recommendedName>
</protein>
<dbReference type="eggNOG" id="COG0349">
    <property type="taxonomic scope" value="Bacteria"/>
</dbReference>
<evidence type="ECO:0000256" key="6">
    <source>
        <dbReference type="HAMAP-Rule" id="MF_01899"/>
    </source>
</evidence>
<dbReference type="GO" id="GO:0005737">
    <property type="term" value="C:cytoplasm"/>
    <property type="evidence" value="ECO:0007669"/>
    <property type="project" value="UniProtKB-SubCell"/>
</dbReference>
<evidence type="ECO:0000259" key="7">
    <source>
        <dbReference type="PROSITE" id="PS50967"/>
    </source>
</evidence>
<evidence type="ECO:0000256" key="5">
    <source>
        <dbReference type="ARBA" id="ARBA00022839"/>
    </source>
</evidence>
<dbReference type="GO" id="GO:0008408">
    <property type="term" value="F:3'-5' exonuclease activity"/>
    <property type="evidence" value="ECO:0007669"/>
    <property type="project" value="InterPro"/>
</dbReference>
<dbReference type="Gene3D" id="1.10.150.80">
    <property type="entry name" value="HRDC domain"/>
    <property type="match status" value="2"/>
</dbReference>
<keyword evidence="1 6" id="KW-0963">Cytoplasm</keyword>
<dbReference type="InterPro" id="IPR006292">
    <property type="entry name" value="RNase_D"/>
</dbReference>
<reference evidence="8 9" key="1">
    <citation type="submission" date="2014-06" db="EMBL/GenBank/DDBJ databases">
        <title>Whole Genome Sequences of Three Symbiotic Endozoicomonas Bacteria.</title>
        <authorList>
            <person name="Neave M.J."/>
            <person name="Apprill A."/>
            <person name="Voolstra C.R."/>
        </authorList>
    </citation>
    <scope>NUCLEOTIDE SEQUENCE [LARGE SCALE GENOMIC DNA]</scope>
    <source>
        <strain evidence="8 9">DSM 25634</strain>
    </source>
</reference>
<dbReference type="SMART" id="SM00341">
    <property type="entry name" value="HRDC"/>
    <property type="match status" value="1"/>
</dbReference>
<dbReference type="CDD" id="cd06142">
    <property type="entry name" value="RNaseD_exo"/>
    <property type="match status" value="1"/>
</dbReference>
<dbReference type="InterPro" id="IPR051086">
    <property type="entry name" value="RNase_D-like"/>
</dbReference>
<comment type="caution">
    <text evidence="8">The sequence shown here is derived from an EMBL/GenBank/DDBJ whole genome shotgun (WGS) entry which is preliminary data.</text>
</comment>
<dbReference type="InterPro" id="IPR002121">
    <property type="entry name" value="HRDC_dom"/>
</dbReference>
<keyword evidence="3 6" id="KW-0540">Nuclease</keyword>
<dbReference type="InterPro" id="IPR012337">
    <property type="entry name" value="RNaseH-like_sf"/>
</dbReference>
<dbReference type="InterPro" id="IPR010997">
    <property type="entry name" value="HRDC-like_sf"/>
</dbReference>
<evidence type="ECO:0000256" key="4">
    <source>
        <dbReference type="ARBA" id="ARBA00022801"/>
    </source>
</evidence>
<gene>
    <name evidence="6" type="primary">rnd</name>
    <name evidence="8" type="ORF">GZ78_16550</name>
</gene>
<keyword evidence="2 6" id="KW-0819">tRNA processing</keyword>
<dbReference type="RefSeq" id="WP_034837625.1">
    <property type="nucleotide sequence ID" value="NZ_JOKH01000003.1"/>
</dbReference>
<proteinExistence type="inferred from homology"/>
<organism evidence="8 9">
    <name type="scientific">Endozoicomonas numazuensis</name>
    <dbReference type="NCBI Taxonomy" id="1137799"/>
    <lineage>
        <taxon>Bacteria</taxon>
        <taxon>Pseudomonadati</taxon>
        <taxon>Pseudomonadota</taxon>
        <taxon>Gammaproteobacteria</taxon>
        <taxon>Oceanospirillales</taxon>
        <taxon>Endozoicomonadaceae</taxon>
        <taxon>Endozoicomonas</taxon>
    </lineage>
</organism>
<dbReference type="PROSITE" id="PS50967">
    <property type="entry name" value="HRDC"/>
    <property type="match status" value="1"/>
</dbReference>
<evidence type="ECO:0000256" key="2">
    <source>
        <dbReference type="ARBA" id="ARBA00022694"/>
    </source>
</evidence>
<sequence length="381" mass="43575">MPIEHPDPIWVLDSESLNHYCQQWLELDAIALDTEFIRTDTFYPIPGLIQVGTGEEVFLLDPLSVQDWGPFARVLQSKSVVKVLHACGEDLEVFNILTGCRPVALLDTQLAAAYAGLGHSLSYQNLLKTLLEVDLPKDATRSDWLQRPLTEAQVSYATLDVVHLLEAYQLLLKQLQDKPQLQWVQEDCDALLSSPLFPDPSEIWKDVKRAWQLRPQQLAVLRKICEYRELEARKSNTPRNRVIPKGSLWPIARDMPDNIRSLSSIQDMKPKTLRKYGEIILDLVEQAKDIPETEYPDQLPAPLPKAARDYGKLIKAWVQEKSAELNIPVELLFPGKMSNALLRQWQNNGQFSIPESIKGWRQREIAKPLILALKEHKTDQR</sequence>
<dbReference type="Pfam" id="PF00570">
    <property type="entry name" value="HRDC"/>
    <property type="match status" value="1"/>
</dbReference>
<dbReference type="PANTHER" id="PTHR47649">
    <property type="entry name" value="RIBONUCLEASE D"/>
    <property type="match status" value="1"/>
</dbReference>
<comment type="cofactor">
    <cofactor evidence="6">
        <name>a divalent metal cation</name>
        <dbReference type="ChEBI" id="CHEBI:60240"/>
    </cofactor>
</comment>
<dbReference type="EC" id="3.1.13.5" evidence="6"/>
<dbReference type="Proteomes" id="UP000028073">
    <property type="component" value="Unassembled WGS sequence"/>
</dbReference>
<dbReference type="GO" id="GO:0033890">
    <property type="term" value="F:ribonuclease D activity"/>
    <property type="evidence" value="ECO:0007669"/>
    <property type="project" value="UniProtKB-UniRule"/>
</dbReference>
<dbReference type="GO" id="GO:0000166">
    <property type="term" value="F:nucleotide binding"/>
    <property type="evidence" value="ECO:0007669"/>
    <property type="project" value="InterPro"/>
</dbReference>
<dbReference type="Pfam" id="PF01612">
    <property type="entry name" value="DNA_pol_A_exo1"/>
    <property type="match status" value="1"/>
</dbReference>
<dbReference type="InterPro" id="IPR036397">
    <property type="entry name" value="RNaseH_sf"/>
</dbReference>
<dbReference type="EMBL" id="JOKH01000003">
    <property type="protein sequence ID" value="KEQ17402.1"/>
    <property type="molecule type" value="Genomic_DNA"/>
</dbReference>
<comment type="catalytic activity">
    <reaction evidence="6">
        <text>Exonucleolytic cleavage that removes extra residues from the 3'-terminus of tRNA to produce 5'-mononucleotides.</text>
        <dbReference type="EC" id="3.1.13.5"/>
    </reaction>
</comment>
<dbReference type="OrthoDB" id="9800549at2"/>
<dbReference type="SUPFAM" id="SSF47819">
    <property type="entry name" value="HRDC-like"/>
    <property type="match status" value="2"/>
</dbReference>
<feature type="domain" description="HRDC" evidence="7">
    <location>
        <begin position="214"/>
        <end position="294"/>
    </location>
</feature>
<comment type="similarity">
    <text evidence="6">Belongs to the RNase D family.</text>
</comment>
<name>A0A081NG29_9GAMM</name>
<evidence type="ECO:0000256" key="1">
    <source>
        <dbReference type="ARBA" id="ARBA00022490"/>
    </source>
</evidence>
<dbReference type="Gene3D" id="3.30.420.10">
    <property type="entry name" value="Ribonuclease H-like superfamily/Ribonuclease H"/>
    <property type="match status" value="1"/>
</dbReference>
<accession>A0A081NG29</accession>
<dbReference type="GO" id="GO:0042780">
    <property type="term" value="P:tRNA 3'-end processing"/>
    <property type="evidence" value="ECO:0007669"/>
    <property type="project" value="UniProtKB-UniRule"/>
</dbReference>
<dbReference type="InterPro" id="IPR002562">
    <property type="entry name" value="3'-5'_exonuclease_dom"/>
</dbReference>
<evidence type="ECO:0000313" key="8">
    <source>
        <dbReference type="EMBL" id="KEQ17402.1"/>
    </source>
</evidence>
<keyword evidence="4 6" id="KW-0378">Hydrolase</keyword>
<dbReference type="PANTHER" id="PTHR47649:SF1">
    <property type="entry name" value="RIBONUCLEASE D"/>
    <property type="match status" value="1"/>
</dbReference>
<comment type="subcellular location">
    <subcellularLocation>
        <location evidence="6">Cytoplasm</location>
    </subcellularLocation>
</comment>
<keyword evidence="5 6" id="KW-0269">Exonuclease</keyword>
<dbReference type="GO" id="GO:0003676">
    <property type="term" value="F:nucleic acid binding"/>
    <property type="evidence" value="ECO:0007669"/>
    <property type="project" value="InterPro"/>
</dbReference>
<dbReference type="NCBIfam" id="TIGR01388">
    <property type="entry name" value="rnd"/>
    <property type="match status" value="1"/>
</dbReference>
<keyword evidence="9" id="KW-1185">Reference proteome</keyword>
<dbReference type="STRING" id="1137799.GZ78_16550"/>
<dbReference type="InterPro" id="IPR044876">
    <property type="entry name" value="HRDC_dom_sf"/>
</dbReference>
<dbReference type="AlphaFoldDB" id="A0A081NG29"/>
<dbReference type="HAMAP" id="MF_01899">
    <property type="entry name" value="RNase_D"/>
    <property type="match status" value="1"/>
</dbReference>
<evidence type="ECO:0000256" key="3">
    <source>
        <dbReference type="ARBA" id="ARBA00022722"/>
    </source>
</evidence>
<comment type="function">
    <text evidence="6">Exonuclease involved in the 3' processing of various precursor tRNAs. Initiates hydrolysis at the 3'-terminus of an RNA molecule and releases 5'-mononucleotides.</text>
</comment>